<protein>
    <submittedName>
        <fullName evidence="1">Uncharacterized protein</fullName>
    </submittedName>
</protein>
<accession>A0ACC0Q102</accession>
<dbReference type="EMBL" id="CM046388">
    <property type="protein sequence ID" value="KAI8571405.1"/>
    <property type="molecule type" value="Genomic_DNA"/>
</dbReference>
<dbReference type="Proteomes" id="UP001062846">
    <property type="component" value="Chromosome 1"/>
</dbReference>
<comment type="caution">
    <text evidence="1">The sequence shown here is derived from an EMBL/GenBank/DDBJ whole genome shotgun (WGS) entry which is preliminary data.</text>
</comment>
<evidence type="ECO:0000313" key="2">
    <source>
        <dbReference type="Proteomes" id="UP001062846"/>
    </source>
</evidence>
<gene>
    <name evidence="1" type="ORF">RHMOL_Rhmol01G0117600</name>
</gene>
<reference evidence="1" key="1">
    <citation type="submission" date="2022-02" db="EMBL/GenBank/DDBJ databases">
        <title>Plant Genome Project.</title>
        <authorList>
            <person name="Zhang R.-G."/>
        </authorList>
    </citation>
    <scope>NUCLEOTIDE SEQUENCE</scope>
    <source>
        <strain evidence="1">AT1</strain>
    </source>
</reference>
<sequence length="660" mass="74029">MIRSLARAVTPPLLLLLTITSSYGNQNQQFNNSCGDIHNITFPFQLQGDPSHTAFDEYFALSCDENNRTVLNLLSGKYYVQSINYTNSSIRLVDVGIQTNDICSSFPLSSLTPLDFVNGVGPYSFLPPGTEFDGVGPYSFLPGISTVVFLSCENPIQSPAYINRTGTYCFTGDELGNGYYSYVVAGDITLWDFPDSCLLDQVACGSSSRLISDQGLLNLSWLDLNRELAYGFEASYTWYSASTCKICKESYYYTYHSDESSYVCGDCKFEPPFLTNRWLWFDITVAILAARLLLAPCVFGFLINKFRRRHLSTFDSIEGFLQSQNHFVPIRYSYLDIKRMTNGFRDKLGEGGYGSVYKGKLRSGPLVAIKMLSTPKANGQEFINEVATIGRIHHINVVQLIGYCAEKSKRALVYDFMPNGSLEKYIFSSKGELSLSCKEIYEISLGVARGVEYLHQGCDMQILHFDIKPHNILLDENFTPKVSDFGLAKLYPTDDSIVTVTAARGTLGYMAPELFYKNIGGVSYKADIYSFGMLLMEMAGRRRNWNSSVDSSQNFFPSWVYDQFAEGKNIQIGETTEEESEMVKKMMLVGLWCIQVRPSDRPPMNKVVEMLEGDIELLHTPPKPFLYSQAMQAENNGMNKSLSNLSGACMDSLTRDISGR</sequence>
<proteinExistence type="predicted"/>
<organism evidence="1 2">
    <name type="scientific">Rhododendron molle</name>
    <name type="common">Chinese azalea</name>
    <name type="synonym">Azalea mollis</name>
    <dbReference type="NCBI Taxonomy" id="49168"/>
    <lineage>
        <taxon>Eukaryota</taxon>
        <taxon>Viridiplantae</taxon>
        <taxon>Streptophyta</taxon>
        <taxon>Embryophyta</taxon>
        <taxon>Tracheophyta</taxon>
        <taxon>Spermatophyta</taxon>
        <taxon>Magnoliopsida</taxon>
        <taxon>eudicotyledons</taxon>
        <taxon>Gunneridae</taxon>
        <taxon>Pentapetalae</taxon>
        <taxon>asterids</taxon>
        <taxon>Ericales</taxon>
        <taxon>Ericaceae</taxon>
        <taxon>Ericoideae</taxon>
        <taxon>Rhodoreae</taxon>
        <taxon>Rhododendron</taxon>
    </lineage>
</organism>
<keyword evidence="2" id="KW-1185">Reference proteome</keyword>
<name>A0ACC0Q102_RHOML</name>
<evidence type="ECO:0000313" key="1">
    <source>
        <dbReference type="EMBL" id="KAI8571405.1"/>
    </source>
</evidence>